<dbReference type="KEGG" id="blac:94349200"/>
<dbReference type="FunFam" id="4.10.1000.10:FF:000001">
    <property type="entry name" value="zinc finger CCCH domain-containing protein 15-like"/>
    <property type="match status" value="1"/>
</dbReference>
<dbReference type="PANTHER" id="PTHR12547">
    <property type="entry name" value="CCCH ZINC FINGER/TIS11-RELATED"/>
    <property type="match status" value="1"/>
</dbReference>
<feature type="domain" description="C3H1-type" evidence="7">
    <location>
        <begin position="178"/>
        <end position="206"/>
    </location>
</feature>
<keyword evidence="9" id="KW-1185">Reference proteome</keyword>
<feature type="region of interest" description="Disordered" evidence="6">
    <location>
        <begin position="466"/>
        <end position="493"/>
    </location>
</feature>
<dbReference type="InterPro" id="IPR045877">
    <property type="entry name" value="ZFP36-like"/>
</dbReference>
<dbReference type="GeneID" id="94349200"/>
<accession>A0A976FM57</accession>
<name>A0A976FM57_BRELC</name>
<dbReference type="PANTHER" id="PTHR12547:SF18">
    <property type="entry name" value="PROTEIN TIS11"/>
    <property type="match status" value="1"/>
</dbReference>
<evidence type="ECO:0000259" key="7">
    <source>
        <dbReference type="PROSITE" id="PS50103"/>
    </source>
</evidence>
<dbReference type="RefSeq" id="XP_067818623.1">
    <property type="nucleotide sequence ID" value="XM_067963529.1"/>
</dbReference>
<protein>
    <recommendedName>
        <fullName evidence="7">C3H1-type domain-containing protein</fullName>
    </recommendedName>
</protein>
<feature type="region of interest" description="Disordered" evidence="6">
    <location>
        <begin position="372"/>
        <end position="403"/>
    </location>
</feature>
<evidence type="ECO:0000313" key="8">
    <source>
        <dbReference type="EMBL" id="TDH69124.1"/>
    </source>
</evidence>
<dbReference type="OrthoDB" id="410307at2759"/>
<feature type="compositionally biased region" description="Basic and acidic residues" evidence="6">
    <location>
        <begin position="482"/>
        <end position="493"/>
    </location>
</feature>
<dbReference type="Pfam" id="PF00642">
    <property type="entry name" value="zf-CCCH"/>
    <property type="match status" value="2"/>
</dbReference>
<evidence type="ECO:0000256" key="4">
    <source>
        <dbReference type="ARBA" id="ARBA00022833"/>
    </source>
</evidence>
<dbReference type="Gene3D" id="4.10.1000.10">
    <property type="entry name" value="Zinc finger, CCCH-type"/>
    <property type="match status" value="2"/>
</dbReference>
<sequence length="493" mass="53926">MLLSSMDHLSYYPMPKDPSFLKVDGSAGPDGYALPPEDMGIVSFMNEENSPKNGTKSSLPASCDPSDRDLFIKLRSLILVVMLLSSMDHLSYYPMPKDPSFLKVDGSAGPDGYALPPEDMGIVSFMNEENSPKNGTKSSLYKTELCKRFSEFGSCRYGAKCQFAHGITELRHVVRHPKYKTTKCKSYWGSGHCPYGSRCRFIHEETEGYSQPQFSPPSNLGAGMFLREKDFLSGLGTSVMAPPPPSVDLSYGGGIYCEHSSPQHLQQHIKHHRHHQAMSSFSKDNYSLLPSLEDGSSWGAPTMNASSPLHPNYAGNNYDLKQQRSLGSIGISQAKLRAISIDTSKRALSPGYPDLQDAIDALVKFSLTPEENTIPDTEAASKASSKQAGGDRELSDASSPDLDSASTALTKIIKADFSMQSSELWKDFSAVSPASFVGDDVQEQPWSSRMQSRSLDRKAFDSVVAASSEARDASGSSSNDEESPRLSVFERFH</sequence>
<evidence type="ECO:0000256" key="2">
    <source>
        <dbReference type="ARBA" id="ARBA00022737"/>
    </source>
</evidence>
<reference evidence="8 9" key="1">
    <citation type="journal article" date="2021" name="Genome Biol.">
        <title>AFLAP: assembly-free linkage analysis pipeline using k-mers from genome sequencing data.</title>
        <authorList>
            <person name="Fletcher K."/>
            <person name="Zhang L."/>
            <person name="Gil J."/>
            <person name="Han R."/>
            <person name="Cavanaugh K."/>
            <person name="Michelmore R."/>
        </authorList>
    </citation>
    <scope>NUCLEOTIDE SEQUENCE [LARGE SCALE GENOMIC DNA]</scope>
    <source>
        <strain evidence="8 9">SF5</strain>
    </source>
</reference>
<dbReference type="GO" id="GO:0003729">
    <property type="term" value="F:mRNA binding"/>
    <property type="evidence" value="ECO:0007669"/>
    <property type="project" value="InterPro"/>
</dbReference>
<dbReference type="InterPro" id="IPR036855">
    <property type="entry name" value="Znf_CCCH_sf"/>
</dbReference>
<dbReference type="EMBL" id="SHOA02000001">
    <property type="protein sequence ID" value="TDH69124.1"/>
    <property type="molecule type" value="Genomic_DNA"/>
</dbReference>
<feature type="domain" description="C3H1-type" evidence="7">
    <location>
        <begin position="140"/>
        <end position="168"/>
    </location>
</feature>
<dbReference type="InterPro" id="IPR000571">
    <property type="entry name" value="Znf_CCCH"/>
</dbReference>
<evidence type="ECO:0000256" key="6">
    <source>
        <dbReference type="SAM" id="MobiDB-lite"/>
    </source>
</evidence>
<dbReference type="SMART" id="SM00356">
    <property type="entry name" value="ZnF_C3H1"/>
    <property type="match status" value="2"/>
</dbReference>
<feature type="compositionally biased region" description="Low complexity" evidence="6">
    <location>
        <begin position="466"/>
        <end position="478"/>
    </location>
</feature>
<gene>
    <name evidence="8" type="ORF">CCR75_005448</name>
</gene>
<dbReference type="PROSITE" id="PS50103">
    <property type="entry name" value="ZF_C3H1"/>
    <property type="match status" value="2"/>
</dbReference>
<keyword evidence="4 5" id="KW-0862">Zinc</keyword>
<keyword evidence="1 5" id="KW-0479">Metal-binding</keyword>
<keyword evidence="3 5" id="KW-0863">Zinc-finger</keyword>
<feature type="zinc finger region" description="C3H1-type" evidence="5">
    <location>
        <begin position="140"/>
        <end position="168"/>
    </location>
</feature>
<comment type="caution">
    <text evidence="8">The sequence shown here is derived from an EMBL/GenBank/DDBJ whole genome shotgun (WGS) entry which is preliminary data.</text>
</comment>
<dbReference type="GO" id="GO:0008270">
    <property type="term" value="F:zinc ion binding"/>
    <property type="evidence" value="ECO:0007669"/>
    <property type="project" value="UniProtKB-KW"/>
</dbReference>
<keyword evidence="2" id="KW-0677">Repeat</keyword>
<evidence type="ECO:0000256" key="5">
    <source>
        <dbReference type="PROSITE-ProRule" id="PRU00723"/>
    </source>
</evidence>
<evidence type="ECO:0000256" key="1">
    <source>
        <dbReference type="ARBA" id="ARBA00022723"/>
    </source>
</evidence>
<dbReference type="SUPFAM" id="SSF90229">
    <property type="entry name" value="CCCH zinc finger"/>
    <property type="match status" value="2"/>
</dbReference>
<proteinExistence type="predicted"/>
<dbReference type="Proteomes" id="UP000294530">
    <property type="component" value="Unassembled WGS sequence"/>
</dbReference>
<dbReference type="AlphaFoldDB" id="A0A976FM57"/>
<evidence type="ECO:0000313" key="9">
    <source>
        <dbReference type="Proteomes" id="UP000294530"/>
    </source>
</evidence>
<evidence type="ECO:0000256" key="3">
    <source>
        <dbReference type="ARBA" id="ARBA00022771"/>
    </source>
</evidence>
<organism evidence="8 9">
    <name type="scientific">Bremia lactucae</name>
    <name type="common">Lettuce downy mildew</name>
    <dbReference type="NCBI Taxonomy" id="4779"/>
    <lineage>
        <taxon>Eukaryota</taxon>
        <taxon>Sar</taxon>
        <taxon>Stramenopiles</taxon>
        <taxon>Oomycota</taxon>
        <taxon>Peronosporomycetes</taxon>
        <taxon>Peronosporales</taxon>
        <taxon>Peronosporaceae</taxon>
        <taxon>Bremia</taxon>
    </lineage>
</organism>
<feature type="zinc finger region" description="C3H1-type" evidence="5">
    <location>
        <begin position="178"/>
        <end position="206"/>
    </location>
</feature>